<dbReference type="RefSeq" id="WP_185721548.1">
    <property type="nucleotide sequence ID" value="NZ_BAAAWI010000001.1"/>
</dbReference>
<dbReference type="PANTHER" id="PTHR43179:SF7">
    <property type="entry name" value="RHAMNOSYLTRANSFERASE WBBL"/>
    <property type="match status" value="1"/>
</dbReference>
<dbReference type="SUPFAM" id="SSF53448">
    <property type="entry name" value="Nucleotide-diphospho-sugar transferases"/>
    <property type="match status" value="1"/>
</dbReference>
<dbReference type="KEGG" id="ppel:H6H00_13190"/>
<evidence type="ECO:0000313" key="1">
    <source>
        <dbReference type="EMBL" id="QNG54747.1"/>
    </source>
</evidence>
<reference evidence="1 2" key="1">
    <citation type="submission" date="2020-08" db="EMBL/GenBank/DDBJ databases">
        <authorList>
            <person name="Mo P."/>
        </authorList>
    </citation>
    <scope>NUCLEOTIDE SEQUENCE [LARGE SCALE GENOMIC DNA]</scope>
    <source>
        <strain evidence="1 2">CGMCC 4.1532</strain>
    </source>
</reference>
<dbReference type="EMBL" id="CP060131">
    <property type="protein sequence ID" value="QNG54747.1"/>
    <property type="molecule type" value="Genomic_DNA"/>
</dbReference>
<name>A0A7G7MPN6_9PSEU</name>
<keyword evidence="2" id="KW-1185">Reference proteome</keyword>
<dbReference type="Gene3D" id="3.90.550.10">
    <property type="entry name" value="Spore Coat Polysaccharide Biosynthesis Protein SpsA, Chain A"/>
    <property type="match status" value="1"/>
</dbReference>
<dbReference type="InterPro" id="IPR029044">
    <property type="entry name" value="Nucleotide-diphossugar_trans"/>
</dbReference>
<proteinExistence type="predicted"/>
<gene>
    <name evidence="1" type="ORF">H6H00_13190</name>
</gene>
<dbReference type="Proteomes" id="UP000515728">
    <property type="component" value="Chromosome"/>
</dbReference>
<sequence>MQFGIVTWATPGDRFRAGLPDGELVVVSADTVADAAPVPGARVVAVGELLARAAAVNRGVVALGADVDWVLVADPRAELCPGAVEALSAAAARFPRAGVLGPRLRGPDGSVRPSAGALPTARDLRRGRVPFGAPRHTAPVGWVAGECLLVRRAAWESVDGFDARHLGPVDAVDLGARLVRAGWLVVHVPAAEVVVGAGPATGMLEAVDRGLRRYAKGFRHA</sequence>
<accession>A0A7G7MPN6</accession>
<protein>
    <submittedName>
        <fullName evidence="1">Glycosyltransferase family 2 protein</fullName>
    </submittedName>
</protein>
<organism evidence="1 2">
    <name type="scientific">Pseudonocardia petroleophila</name>
    <dbReference type="NCBI Taxonomy" id="37331"/>
    <lineage>
        <taxon>Bacteria</taxon>
        <taxon>Bacillati</taxon>
        <taxon>Actinomycetota</taxon>
        <taxon>Actinomycetes</taxon>
        <taxon>Pseudonocardiales</taxon>
        <taxon>Pseudonocardiaceae</taxon>
        <taxon>Pseudonocardia</taxon>
    </lineage>
</organism>
<evidence type="ECO:0000313" key="2">
    <source>
        <dbReference type="Proteomes" id="UP000515728"/>
    </source>
</evidence>
<dbReference type="Pfam" id="PF13641">
    <property type="entry name" value="Glyco_tranf_2_3"/>
    <property type="match status" value="1"/>
</dbReference>
<dbReference type="AlphaFoldDB" id="A0A7G7MPN6"/>
<dbReference type="PANTHER" id="PTHR43179">
    <property type="entry name" value="RHAMNOSYLTRANSFERASE WBBL"/>
    <property type="match status" value="1"/>
</dbReference>